<evidence type="ECO:0000256" key="6">
    <source>
        <dbReference type="SAM" id="Phobius"/>
    </source>
</evidence>
<dbReference type="InterPro" id="IPR048509">
    <property type="entry name" value="TMEM106_C"/>
</dbReference>
<dbReference type="GeneTree" id="ENSGT00940000161546"/>
<reference evidence="9" key="3">
    <citation type="submission" date="2025-09" db="UniProtKB">
        <authorList>
            <consortium name="Ensembl"/>
        </authorList>
    </citation>
    <scope>IDENTIFICATION</scope>
    <source>
        <strain evidence="9">Hereford</strain>
    </source>
</reference>
<dbReference type="PANTHER" id="PTHR28556:SF3">
    <property type="entry name" value="TRANSMEMBRANE PROTEIN 106A"/>
    <property type="match status" value="1"/>
</dbReference>
<protein>
    <submittedName>
        <fullName evidence="9">Transmembrane protein 106A</fullName>
    </submittedName>
</protein>
<dbReference type="GO" id="GO:0012505">
    <property type="term" value="C:endomembrane system"/>
    <property type="evidence" value="ECO:0007669"/>
    <property type="project" value="UniProtKB-SubCell"/>
</dbReference>
<proteinExistence type="inferred from homology"/>
<feature type="domain" description="Transmembrane protein 106 N-terminal" evidence="8">
    <location>
        <begin position="2"/>
        <end position="70"/>
    </location>
</feature>
<evidence type="ECO:0000256" key="5">
    <source>
        <dbReference type="ARBA" id="ARBA00023136"/>
    </source>
</evidence>
<dbReference type="AlphaFoldDB" id="A0AAF7A7M8"/>
<evidence type="ECO:0000313" key="10">
    <source>
        <dbReference type="Proteomes" id="UP000009136"/>
    </source>
</evidence>
<dbReference type="Pfam" id="PF07092">
    <property type="entry name" value="TMEM106"/>
    <property type="match status" value="1"/>
</dbReference>
<keyword evidence="10" id="KW-1185">Reference proteome</keyword>
<gene>
    <name evidence="9" type="primary">TMEM106A</name>
</gene>
<keyword evidence="3 6" id="KW-0812">Transmembrane</keyword>
<dbReference type="InterPro" id="IPR009790">
    <property type="entry name" value="TMEM106"/>
</dbReference>
<dbReference type="Pfam" id="PF21002">
    <property type="entry name" value="TMEM106_N"/>
    <property type="match status" value="1"/>
</dbReference>
<accession>A0AAF7A7M8</accession>
<evidence type="ECO:0000259" key="7">
    <source>
        <dbReference type="Pfam" id="PF07092"/>
    </source>
</evidence>
<keyword evidence="5 6" id="KW-0472">Membrane</keyword>
<dbReference type="Ensembl" id="ENSBTAT00000071059.3">
    <property type="protein sequence ID" value="ENSBTAP00000063987.2"/>
    <property type="gene ID" value="ENSBTAG00000006801.8"/>
</dbReference>
<reference evidence="9" key="1">
    <citation type="submission" date="2018-03" db="EMBL/GenBank/DDBJ databases">
        <title>ARS-UCD1.2.</title>
        <authorList>
            <person name="Rosen B.D."/>
            <person name="Bickhart D.M."/>
            <person name="Koren S."/>
            <person name="Schnabel R.D."/>
            <person name="Hall R."/>
            <person name="Zimin A."/>
            <person name="Dreischer C."/>
            <person name="Schultheiss S."/>
            <person name="Schroeder S.G."/>
            <person name="Elsik C.G."/>
            <person name="Couldrey C."/>
            <person name="Liu G.E."/>
            <person name="Van Tassell C.P."/>
            <person name="Phillippy A.M."/>
            <person name="Smith T.P.L."/>
            <person name="Medrano J.F."/>
        </authorList>
    </citation>
    <scope>NUCLEOTIDE SEQUENCE [LARGE SCALE GENOMIC DNA]</scope>
    <source>
        <strain evidence="9">Hereford</strain>
    </source>
</reference>
<evidence type="ECO:0000256" key="4">
    <source>
        <dbReference type="ARBA" id="ARBA00022989"/>
    </source>
</evidence>
<feature type="transmembrane region" description="Helical" evidence="6">
    <location>
        <begin position="91"/>
        <end position="112"/>
    </location>
</feature>
<evidence type="ECO:0000256" key="2">
    <source>
        <dbReference type="ARBA" id="ARBA00008111"/>
    </source>
</evidence>
<reference evidence="9" key="2">
    <citation type="submission" date="2025-08" db="UniProtKB">
        <authorList>
            <consortium name="Ensembl"/>
        </authorList>
    </citation>
    <scope>IDENTIFICATION</scope>
    <source>
        <strain evidence="9">Hereford</strain>
    </source>
</reference>
<comment type="subcellular location">
    <subcellularLocation>
        <location evidence="1">Endomembrane system</location>
    </subcellularLocation>
</comment>
<evidence type="ECO:0000256" key="1">
    <source>
        <dbReference type="ARBA" id="ARBA00004308"/>
    </source>
</evidence>
<name>A0AAF7A7M8_BOVIN</name>
<evidence type="ECO:0000259" key="8">
    <source>
        <dbReference type="Pfam" id="PF21002"/>
    </source>
</evidence>
<dbReference type="InterPro" id="IPR048511">
    <property type="entry name" value="TMEM106_N"/>
</dbReference>
<evidence type="ECO:0000313" key="9">
    <source>
        <dbReference type="Ensembl" id="ENSBTAP00000063987.2"/>
    </source>
</evidence>
<feature type="domain" description="Transmembrane protein 106 C-terminal" evidence="7">
    <location>
        <begin position="113"/>
        <end position="249"/>
    </location>
</feature>
<dbReference type="PANTHER" id="PTHR28556">
    <property type="entry name" value="TRANSMEMBRANE PROTEIN 106B"/>
    <property type="match status" value="1"/>
</dbReference>
<evidence type="ECO:0000256" key="3">
    <source>
        <dbReference type="ARBA" id="ARBA00022692"/>
    </source>
</evidence>
<comment type="similarity">
    <text evidence="2">Belongs to the TMEM106 family.</text>
</comment>
<organism evidence="9 10">
    <name type="scientific">Bos taurus</name>
    <name type="common">Bovine</name>
    <dbReference type="NCBI Taxonomy" id="9913"/>
    <lineage>
        <taxon>Eukaryota</taxon>
        <taxon>Metazoa</taxon>
        <taxon>Chordata</taxon>
        <taxon>Craniata</taxon>
        <taxon>Vertebrata</taxon>
        <taxon>Euteleostomi</taxon>
        <taxon>Mammalia</taxon>
        <taxon>Eutheria</taxon>
        <taxon>Laurasiatheria</taxon>
        <taxon>Artiodactyla</taxon>
        <taxon>Ruminantia</taxon>
        <taxon>Pecora</taxon>
        <taxon>Bovidae</taxon>
        <taxon>Bovinae</taxon>
        <taxon>Bos</taxon>
    </lineage>
</organism>
<keyword evidence="4 6" id="KW-1133">Transmembrane helix</keyword>
<sequence>MGETFSQLASQKDENKLILPPNPAFGSKAASYSSMGNSRPFFSCVPCERAAGAGFVTCPTCQGSGEIPRGELLVSRLLHFPTRVLLSHRKLSVFLAVSICLVTSSLIIFFLFPRTIAVQPVGLNSSTVATDEANVYLNITSILNISNNNYCPITVTQLTIEVLHLSLVVGQVSHSLLLHIGPLASEQMFYAVTNRINDENTYKICTWLEIKVHHVLLYIQGTLTYSYLSRSEQLVFQSYEYVDCRGNTSVPHLLVSHPP</sequence>
<dbReference type="Proteomes" id="UP000009136">
    <property type="component" value="Chromosome 19"/>
</dbReference>